<evidence type="ECO:0000313" key="2">
    <source>
        <dbReference type="EMBL" id="MDR9760141.1"/>
    </source>
</evidence>
<accession>A0AAW8P0R7</accession>
<organism evidence="2 3">
    <name type="scientific">Rhizobium redzepovicii</name>
    <dbReference type="NCBI Taxonomy" id="2867518"/>
    <lineage>
        <taxon>Bacteria</taxon>
        <taxon>Pseudomonadati</taxon>
        <taxon>Pseudomonadota</taxon>
        <taxon>Alphaproteobacteria</taxon>
        <taxon>Hyphomicrobiales</taxon>
        <taxon>Rhizobiaceae</taxon>
        <taxon>Rhizobium/Agrobacterium group</taxon>
        <taxon>Rhizobium</taxon>
    </lineage>
</organism>
<dbReference type="AlphaFoldDB" id="A0AAW8P0R7"/>
<evidence type="ECO:0000256" key="1">
    <source>
        <dbReference type="SAM" id="MobiDB-lite"/>
    </source>
</evidence>
<evidence type="ECO:0000313" key="3">
    <source>
        <dbReference type="Proteomes" id="UP001269402"/>
    </source>
</evidence>
<dbReference type="Proteomes" id="UP001269402">
    <property type="component" value="Unassembled WGS sequence"/>
</dbReference>
<reference evidence="3" key="1">
    <citation type="submission" date="2023-07" db="EMBL/GenBank/DDBJ databases">
        <title>Genomic characterization of faba bean (Vicia faba) microsymbionts in Mexican soils.</title>
        <authorList>
            <person name="Rivera Orduna F.N."/>
            <person name="Guevara-Luna J."/>
            <person name="Yan J."/>
            <person name="Arroyo-Herrera I."/>
            <person name="Li Y."/>
            <person name="Vasquez-Murrieta M.S."/>
            <person name="Wang E.T."/>
        </authorList>
    </citation>
    <scope>NUCLEOTIDE SEQUENCE [LARGE SCALE GENOMIC DNA]</scope>
    <source>
        <strain evidence="3">CH6</strain>
    </source>
</reference>
<dbReference type="EMBL" id="JAVLSH010000003">
    <property type="protein sequence ID" value="MDR9760141.1"/>
    <property type="molecule type" value="Genomic_DNA"/>
</dbReference>
<feature type="compositionally biased region" description="Polar residues" evidence="1">
    <location>
        <begin position="42"/>
        <end position="63"/>
    </location>
</feature>
<feature type="region of interest" description="Disordered" evidence="1">
    <location>
        <begin position="1"/>
        <end position="63"/>
    </location>
</feature>
<comment type="caution">
    <text evidence="2">The sequence shown here is derived from an EMBL/GenBank/DDBJ whole genome shotgun (WGS) entry which is preliminary data.</text>
</comment>
<name>A0AAW8P0R7_9HYPH</name>
<keyword evidence="3" id="KW-1185">Reference proteome</keyword>
<gene>
    <name evidence="2" type="ORF">RJJ37_10915</name>
</gene>
<dbReference type="RefSeq" id="WP_310807449.1">
    <property type="nucleotide sequence ID" value="NZ_JAVLSH010000003.1"/>
</dbReference>
<proteinExistence type="predicted"/>
<protein>
    <submittedName>
        <fullName evidence="2">Uncharacterized protein</fullName>
    </submittedName>
</protein>
<sequence>MTETEVPLRTKLGAPARGRTGPLSSGCFDDQVLFEPEKWPSKKNSTPQKQVDSQNHHSYCTDQ</sequence>